<dbReference type="Pfam" id="PF07291">
    <property type="entry name" value="MauE"/>
    <property type="match status" value="1"/>
</dbReference>
<name>A0A7K1Y707_9SPHI</name>
<dbReference type="RefSeq" id="WP_160843533.1">
    <property type="nucleotide sequence ID" value="NZ_WVHT01000002.1"/>
</dbReference>
<feature type="transmembrane region" description="Helical" evidence="5">
    <location>
        <begin position="55"/>
        <end position="74"/>
    </location>
</feature>
<evidence type="ECO:0000313" key="8">
    <source>
        <dbReference type="Proteomes" id="UP000466586"/>
    </source>
</evidence>
<dbReference type="GO" id="GO:0016020">
    <property type="term" value="C:membrane"/>
    <property type="evidence" value="ECO:0007669"/>
    <property type="project" value="UniProtKB-SubCell"/>
</dbReference>
<feature type="transmembrane region" description="Helical" evidence="5">
    <location>
        <begin position="12"/>
        <end position="32"/>
    </location>
</feature>
<dbReference type="InterPro" id="IPR009908">
    <property type="entry name" value="Methylamine_util_MauE"/>
</dbReference>
<feature type="transmembrane region" description="Helical" evidence="5">
    <location>
        <begin position="126"/>
        <end position="144"/>
    </location>
</feature>
<accession>A0A7K1Y707</accession>
<feature type="domain" description="Methylamine utilisation protein MauE" evidence="6">
    <location>
        <begin position="16"/>
        <end position="141"/>
    </location>
</feature>
<evidence type="ECO:0000256" key="2">
    <source>
        <dbReference type="ARBA" id="ARBA00022692"/>
    </source>
</evidence>
<dbReference type="AlphaFoldDB" id="A0A7K1Y707"/>
<dbReference type="EMBL" id="WVHT01000002">
    <property type="protein sequence ID" value="MXV50356.1"/>
    <property type="molecule type" value="Genomic_DNA"/>
</dbReference>
<protein>
    <recommendedName>
        <fullName evidence="6">Methylamine utilisation protein MauE domain-containing protein</fullName>
    </recommendedName>
</protein>
<dbReference type="GO" id="GO:0030416">
    <property type="term" value="P:methylamine metabolic process"/>
    <property type="evidence" value="ECO:0007669"/>
    <property type="project" value="InterPro"/>
</dbReference>
<dbReference type="Proteomes" id="UP000466586">
    <property type="component" value="Unassembled WGS sequence"/>
</dbReference>
<evidence type="ECO:0000256" key="5">
    <source>
        <dbReference type="SAM" id="Phobius"/>
    </source>
</evidence>
<keyword evidence="4 5" id="KW-0472">Membrane</keyword>
<comment type="subcellular location">
    <subcellularLocation>
        <location evidence="1">Membrane</location>
        <topology evidence="1">Multi-pass membrane protein</topology>
    </subcellularLocation>
</comment>
<keyword evidence="3 5" id="KW-1133">Transmembrane helix</keyword>
<sequence>MTTVQVRQPPRAGILFIGITRFLLILLFVYTATSKLLDWKDFQYQLHNQVFPDPIAGALAYLLPAAELITALLLTRRQTLSHGLACSLGLMLAFSIYTGLVLFHFFPRVPCSCGGVLKAMNWQVHFIFNIAYLLLTIAGTILYYKKEVRPNG</sequence>
<evidence type="ECO:0000313" key="7">
    <source>
        <dbReference type="EMBL" id="MXV50356.1"/>
    </source>
</evidence>
<organism evidence="7 8">
    <name type="scientific">Hufsiella arboris</name>
    <dbReference type="NCBI Taxonomy" id="2695275"/>
    <lineage>
        <taxon>Bacteria</taxon>
        <taxon>Pseudomonadati</taxon>
        <taxon>Bacteroidota</taxon>
        <taxon>Sphingobacteriia</taxon>
        <taxon>Sphingobacteriales</taxon>
        <taxon>Sphingobacteriaceae</taxon>
        <taxon>Hufsiella</taxon>
    </lineage>
</organism>
<proteinExistence type="predicted"/>
<evidence type="ECO:0000256" key="1">
    <source>
        <dbReference type="ARBA" id="ARBA00004141"/>
    </source>
</evidence>
<reference evidence="7 8" key="1">
    <citation type="submission" date="2019-11" db="EMBL/GenBank/DDBJ databases">
        <title>Pedobacter sp. HMF7647 Genome sequencing and assembly.</title>
        <authorList>
            <person name="Kang H."/>
            <person name="Kim H."/>
            <person name="Joh K."/>
        </authorList>
    </citation>
    <scope>NUCLEOTIDE SEQUENCE [LARGE SCALE GENOMIC DNA]</scope>
    <source>
        <strain evidence="7 8">HMF7647</strain>
    </source>
</reference>
<evidence type="ECO:0000256" key="4">
    <source>
        <dbReference type="ARBA" id="ARBA00023136"/>
    </source>
</evidence>
<keyword evidence="8" id="KW-1185">Reference proteome</keyword>
<evidence type="ECO:0000259" key="6">
    <source>
        <dbReference type="Pfam" id="PF07291"/>
    </source>
</evidence>
<comment type="caution">
    <text evidence="7">The sequence shown here is derived from an EMBL/GenBank/DDBJ whole genome shotgun (WGS) entry which is preliminary data.</text>
</comment>
<evidence type="ECO:0000256" key="3">
    <source>
        <dbReference type="ARBA" id="ARBA00022989"/>
    </source>
</evidence>
<keyword evidence="2 5" id="KW-0812">Transmembrane</keyword>
<feature type="transmembrane region" description="Helical" evidence="5">
    <location>
        <begin position="86"/>
        <end position="106"/>
    </location>
</feature>
<gene>
    <name evidence="7" type="ORF">GS399_05175</name>
</gene>